<dbReference type="PANTHER" id="PTHR22930">
    <property type="match status" value="1"/>
</dbReference>
<comment type="caution">
    <text evidence="9">The sequence shown here is derived from an EMBL/GenBank/DDBJ whole genome shotgun (WGS) entry which is preliminary data.</text>
</comment>
<evidence type="ECO:0000313" key="10">
    <source>
        <dbReference type="Proteomes" id="UP001162164"/>
    </source>
</evidence>
<dbReference type="PANTHER" id="PTHR22930:SF289">
    <property type="entry name" value="DDE TNP4 DOMAIN-CONTAINING PROTEIN-RELATED"/>
    <property type="match status" value="1"/>
</dbReference>
<keyword evidence="6" id="KW-0378">Hydrolase</keyword>
<keyword evidence="5" id="KW-0479">Metal-binding</keyword>
<dbReference type="Proteomes" id="UP001162164">
    <property type="component" value="Unassembled WGS sequence"/>
</dbReference>
<dbReference type="EMBL" id="JAPWTJ010001088">
    <property type="protein sequence ID" value="KAJ8973882.1"/>
    <property type="molecule type" value="Genomic_DNA"/>
</dbReference>
<dbReference type="Pfam" id="PF13359">
    <property type="entry name" value="DDE_Tnp_4"/>
    <property type="match status" value="1"/>
</dbReference>
<comment type="cofactor">
    <cofactor evidence="1">
        <name>a divalent metal cation</name>
        <dbReference type="ChEBI" id="CHEBI:60240"/>
    </cofactor>
</comment>
<evidence type="ECO:0000259" key="8">
    <source>
        <dbReference type="Pfam" id="PF13359"/>
    </source>
</evidence>
<sequence>RFYATGNVLTSIGDFSGTHKTTASKIIRRVTTALCLIKHRFVYLPEGEERVAIMEGFYNIAAFPRVILAIDGTHVRIQSPGACDHHLKIRNVVARWPGSSNDINVFMNSALKARFEEGMGNCVMLGDSGYPVSKYLLTPLLHPQNEAEIRYNESQIRTRNPIERCIGVWKGRFPVLALGIRLNLETAQEIIVATAILHNLAIIENEPEPDVNDNIQRLIDEVIPCRCSK</sequence>
<keyword evidence="4" id="KW-0540">Nuclease</keyword>
<name>A0ABQ9J8T7_9CUCU</name>
<protein>
    <recommendedName>
        <fullName evidence="8">DDE Tnp4 domain-containing protein</fullName>
    </recommendedName>
</protein>
<reference evidence="9" key="1">
    <citation type="journal article" date="2023" name="Insect Mol. Biol.">
        <title>Genome sequencing provides insights into the evolution of gene families encoding plant cell wall-degrading enzymes in longhorned beetles.</title>
        <authorList>
            <person name="Shin N.R."/>
            <person name="Okamura Y."/>
            <person name="Kirsch R."/>
            <person name="Pauchet Y."/>
        </authorList>
    </citation>
    <scope>NUCLEOTIDE SEQUENCE</scope>
    <source>
        <strain evidence="9">MMC_N1</strain>
    </source>
</reference>
<gene>
    <name evidence="9" type="ORF">NQ317_019295</name>
</gene>
<organism evidence="9 10">
    <name type="scientific">Molorchus minor</name>
    <dbReference type="NCBI Taxonomy" id="1323400"/>
    <lineage>
        <taxon>Eukaryota</taxon>
        <taxon>Metazoa</taxon>
        <taxon>Ecdysozoa</taxon>
        <taxon>Arthropoda</taxon>
        <taxon>Hexapoda</taxon>
        <taxon>Insecta</taxon>
        <taxon>Pterygota</taxon>
        <taxon>Neoptera</taxon>
        <taxon>Endopterygota</taxon>
        <taxon>Coleoptera</taxon>
        <taxon>Polyphaga</taxon>
        <taxon>Cucujiformia</taxon>
        <taxon>Chrysomeloidea</taxon>
        <taxon>Cerambycidae</taxon>
        <taxon>Lamiinae</taxon>
        <taxon>Monochamini</taxon>
        <taxon>Molorchus</taxon>
    </lineage>
</organism>
<evidence type="ECO:0000256" key="7">
    <source>
        <dbReference type="ARBA" id="ARBA00023242"/>
    </source>
</evidence>
<keyword evidence="10" id="KW-1185">Reference proteome</keyword>
<evidence type="ECO:0000256" key="2">
    <source>
        <dbReference type="ARBA" id="ARBA00004123"/>
    </source>
</evidence>
<evidence type="ECO:0000256" key="5">
    <source>
        <dbReference type="ARBA" id="ARBA00022723"/>
    </source>
</evidence>
<accession>A0ABQ9J8T7</accession>
<comment type="similarity">
    <text evidence="3">Belongs to the HARBI1 family.</text>
</comment>
<evidence type="ECO:0000256" key="4">
    <source>
        <dbReference type="ARBA" id="ARBA00022722"/>
    </source>
</evidence>
<proteinExistence type="inferred from homology"/>
<comment type="subcellular location">
    <subcellularLocation>
        <location evidence="2">Nucleus</location>
    </subcellularLocation>
</comment>
<evidence type="ECO:0000256" key="6">
    <source>
        <dbReference type="ARBA" id="ARBA00022801"/>
    </source>
</evidence>
<evidence type="ECO:0000256" key="3">
    <source>
        <dbReference type="ARBA" id="ARBA00006958"/>
    </source>
</evidence>
<evidence type="ECO:0000313" key="9">
    <source>
        <dbReference type="EMBL" id="KAJ8973882.1"/>
    </source>
</evidence>
<keyword evidence="7" id="KW-0539">Nucleus</keyword>
<dbReference type="InterPro" id="IPR027806">
    <property type="entry name" value="HARBI1_dom"/>
</dbReference>
<feature type="non-terminal residue" evidence="9">
    <location>
        <position position="1"/>
    </location>
</feature>
<dbReference type="InterPro" id="IPR045249">
    <property type="entry name" value="HARBI1-like"/>
</dbReference>
<evidence type="ECO:0000256" key="1">
    <source>
        <dbReference type="ARBA" id="ARBA00001968"/>
    </source>
</evidence>
<feature type="domain" description="DDE Tnp4" evidence="8">
    <location>
        <begin position="82"/>
        <end position="199"/>
    </location>
</feature>